<proteinExistence type="predicted"/>
<dbReference type="Proteomes" id="UP000249829">
    <property type="component" value="Unassembled WGS sequence"/>
</dbReference>
<evidence type="ECO:0000256" key="1">
    <source>
        <dbReference type="SAM" id="MobiDB-lite"/>
    </source>
</evidence>
<feature type="region of interest" description="Disordered" evidence="1">
    <location>
        <begin position="116"/>
        <end position="136"/>
    </location>
</feature>
<feature type="domain" description="HNH nuclease" evidence="2">
    <location>
        <begin position="153"/>
        <end position="233"/>
    </location>
</feature>
<feature type="region of interest" description="Disordered" evidence="1">
    <location>
        <begin position="360"/>
        <end position="388"/>
    </location>
</feature>
<feature type="compositionally biased region" description="Basic and acidic residues" evidence="1">
    <location>
        <begin position="360"/>
        <end position="373"/>
    </location>
</feature>
<dbReference type="EMBL" id="KZ825241">
    <property type="protein sequence ID" value="PYI13513.1"/>
    <property type="molecule type" value="Genomic_DNA"/>
</dbReference>
<evidence type="ECO:0000313" key="3">
    <source>
        <dbReference type="EMBL" id="PYI13513.1"/>
    </source>
</evidence>
<organism evidence="3 4">
    <name type="scientific">Aspergillus violaceofuscus (strain CBS 115571)</name>
    <dbReference type="NCBI Taxonomy" id="1450538"/>
    <lineage>
        <taxon>Eukaryota</taxon>
        <taxon>Fungi</taxon>
        <taxon>Dikarya</taxon>
        <taxon>Ascomycota</taxon>
        <taxon>Pezizomycotina</taxon>
        <taxon>Eurotiomycetes</taxon>
        <taxon>Eurotiomycetidae</taxon>
        <taxon>Eurotiales</taxon>
        <taxon>Aspergillaceae</taxon>
        <taxon>Aspergillus</taxon>
    </lineage>
</organism>
<dbReference type="AlphaFoldDB" id="A0A2V5GYU6"/>
<gene>
    <name evidence="3" type="ORF">BO99DRAFT_485811</name>
</gene>
<accession>A0A2V5GYU6</accession>
<evidence type="ECO:0000313" key="4">
    <source>
        <dbReference type="Proteomes" id="UP000249829"/>
    </source>
</evidence>
<sequence length="388" mass="43356">MYMAGSVGPGDELLTGILGRHTTVTSASWACIRLSDIEVLKELVKRLRESNMHRLLYKSCLRQQDCSEMLTIGCARPKWKSRDEIESACENDQISDENSDADFHEVISSGKRVAGPIRRQSPSKIPRIPTTPSPQKAATSMISACELRDESTCVITGFREPIETAHIYPVSLGHQSKADQAQFWETLSLFWTSERVESWKAEIPGPQGTEHCAHLMCLSNIAHKLWDKGRFALYPVELSADEKTLTLKLFWLPTMAYRTEQSLRRSPSPVCPDLTSHSKDGVPYATSYKLATDEKIQSGKILTMRTTDPVNLPLPSIKLLQLQWLLHRVLAMSGVADASEEDLDSDFGIPPGAGICWRAEHRERERAKERDSETPSDDEGEGVIYTGA</sequence>
<dbReference type="InterPro" id="IPR003615">
    <property type="entry name" value="HNH_nuc"/>
</dbReference>
<name>A0A2V5GYU6_ASPV1</name>
<protein>
    <recommendedName>
        <fullName evidence="2">HNH nuclease domain-containing protein</fullName>
    </recommendedName>
</protein>
<keyword evidence="4" id="KW-1185">Reference proteome</keyword>
<dbReference type="Pfam" id="PF13391">
    <property type="entry name" value="HNH_2"/>
    <property type="match status" value="1"/>
</dbReference>
<reference evidence="3 4" key="1">
    <citation type="submission" date="2018-02" db="EMBL/GenBank/DDBJ databases">
        <title>The genomes of Aspergillus section Nigri reveals drivers in fungal speciation.</title>
        <authorList>
            <consortium name="DOE Joint Genome Institute"/>
            <person name="Vesth T.C."/>
            <person name="Nybo J."/>
            <person name="Theobald S."/>
            <person name="Brandl J."/>
            <person name="Frisvad J.C."/>
            <person name="Nielsen K.F."/>
            <person name="Lyhne E.K."/>
            <person name="Kogle M.E."/>
            <person name="Kuo A."/>
            <person name="Riley R."/>
            <person name="Clum A."/>
            <person name="Nolan M."/>
            <person name="Lipzen A."/>
            <person name="Salamov A."/>
            <person name="Henrissat B."/>
            <person name="Wiebenga A."/>
            <person name="De vries R.P."/>
            <person name="Grigoriev I.V."/>
            <person name="Mortensen U.H."/>
            <person name="Andersen M.R."/>
            <person name="Baker S.E."/>
        </authorList>
    </citation>
    <scope>NUCLEOTIDE SEQUENCE [LARGE SCALE GENOMIC DNA]</scope>
    <source>
        <strain evidence="3 4">CBS 115571</strain>
    </source>
</reference>
<dbReference type="OMA" id="EWFRAIQ"/>
<evidence type="ECO:0000259" key="2">
    <source>
        <dbReference type="Pfam" id="PF13391"/>
    </source>
</evidence>